<sequence>MLHNLQVRGLDQYLLRIFPHWGVLNCTNKIHIRKICARLRTANGNKLSPLFIQK</sequence>
<accession>A0A540MRB0</accession>
<gene>
    <name evidence="1" type="ORF">C1H46_013440</name>
</gene>
<name>A0A540MRB0_MALBA</name>
<comment type="caution">
    <text evidence="1">The sequence shown here is derived from an EMBL/GenBank/DDBJ whole genome shotgun (WGS) entry which is preliminary data.</text>
</comment>
<keyword evidence="2" id="KW-1185">Reference proteome</keyword>
<evidence type="ECO:0000313" key="2">
    <source>
        <dbReference type="Proteomes" id="UP000315295"/>
    </source>
</evidence>
<proteinExistence type="predicted"/>
<organism evidence="1 2">
    <name type="scientific">Malus baccata</name>
    <name type="common">Siberian crab apple</name>
    <name type="synonym">Pyrus baccata</name>
    <dbReference type="NCBI Taxonomy" id="106549"/>
    <lineage>
        <taxon>Eukaryota</taxon>
        <taxon>Viridiplantae</taxon>
        <taxon>Streptophyta</taxon>
        <taxon>Embryophyta</taxon>
        <taxon>Tracheophyta</taxon>
        <taxon>Spermatophyta</taxon>
        <taxon>Magnoliopsida</taxon>
        <taxon>eudicotyledons</taxon>
        <taxon>Gunneridae</taxon>
        <taxon>Pentapetalae</taxon>
        <taxon>rosids</taxon>
        <taxon>fabids</taxon>
        <taxon>Rosales</taxon>
        <taxon>Rosaceae</taxon>
        <taxon>Amygdaloideae</taxon>
        <taxon>Maleae</taxon>
        <taxon>Malus</taxon>
    </lineage>
</organism>
<evidence type="ECO:0000313" key="1">
    <source>
        <dbReference type="EMBL" id="TQE00900.1"/>
    </source>
</evidence>
<dbReference type="Proteomes" id="UP000315295">
    <property type="component" value="Unassembled WGS sequence"/>
</dbReference>
<reference evidence="1 2" key="1">
    <citation type="journal article" date="2019" name="G3 (Bethesda)">
        <title>Sequencing of a Wild Apple (Malus baccata) Genome Unravels the Differences Between Cultivated and Wild Apple Species Regarding Disease Resistance and Cold Tolerance.</title>
        <authorList>
            <person name="Chen X."/>
        </authorList>
    </citation>
    <scope>NUCLEOTIDE SEQUENCE [LARGE SCALE GENOMIC DNA]</scope>
    <source>
        <strain evidence="2">cv. Shandingzi</strain>
        <tissue evidence="1">Leaves</tissue>
    </source>
</reference>
<dbReference type="EMBL" id="VIEB01000204">
    <property type="protein sequence ID" value="TQE00900.1"/>
    <property type="molecule type" value="Genomic_DNA"/>
</dbReference>
<protein>
    <submittedName>
        <fullName evidence="1">Uncharacterized protein</fullName>
    </submittedName>
</protein>
<dbReference type="AlphaFoldDB" id="A0A540MRB0"/>